<dbReference type="PROSITE" id="PS50850">
    <property type="entry name" value="MFS"/>
    <property type="match status" value="1"/>
</dbReference>
<gene>
    <name evidence="8" type="ORF">EJ08DRAFT_645618</name>
</gene>
<dbReference type="InterPro" id="IPR036259">
    <property type="entry name" value="MFS_trans_sf"/>
</dbReference>
<dbReference type="InterPro" id="IPR011701">
    <property type="entry name" value="MFS"/>
</dbReference>
<accession>A0A9P4P377</accession>
<sequence>MASFEAWLSTLSSFIYYPALPTLSKTLDFSVSKINLTITTYMAVATFALSLVGDAGDILGRRPVYLLILVTYFLANLATALSNSYPGLLGFRVMQALAISGTSTCPTAT</sequence>
<keyword evidence="3 6" id="KW-0812">Transmembrane</keyword>
<dbReference type="PANTHER" id="PTHR23502">
    <property type="entry name" value="MAJOR FACILITATOR SUPERFAMILY"/>
    <property type="match status" value="1"/>
</dbReference>
<feature type="transmembrane region" description="Helical" evidence="6">
    <location>
        <begin position="64"/>
        <end position="85"/>
    </location>
</feature>
<dbReference type="GO" id="GO:0005886">
    <property type="term" value="C:plasma membrane"/>
    <property type="evidence" value="ECO:0007669"/>
    <property type="project" value="TreeGrafter"/>
</dbReference>
<evidence type="ECO:0000256" key="5">
    <source>
        <dbReference type="ARBA" id="ARBA00023136"/>
    </source>
</evidence>
<feature type="transmembrane region" description="Helical" evidence="6">
    <location>
        <begin position="34"/>
        <end position="52"/>
    </location>
</feature>
<proteinExistence type="predicted"/>
<keyword evidence="2" id="KW-0813">Transport</keyword>
<evidence type="ECO:0000256" key="2">
    <source>
        <dbReference type="ARBA" id="ARBA00022448"/>
    </source>
</evidence>
<comment type="subcellular location">
    <subcellularLocation>
        <location evidence="1">Membrane</location>
        <topology evidence="1">Multi-pass membrane protein</topology>
    </subcellularLocation>
</comment>
<evidence type="ECO:0000256" key="6">
    <source>
        <dbReference type="SAM" id="Phobius"/>
    </source>
</evidence>
<keyword evidence="4 6" id="KW-1133">Transmembrane helix</keyword>
<feature type="domain" description="Major facilitator superfamily (MFS) profile" evidence="7">
    <location>
        <begin position="1"/>
        <end position="109"/>
    </location>
</feature>
<name>A0A9P4P377_9PEZI</name>
<evidence type="ECO:0000313" key="8">
    <source>
        <dbReference type="EMBL" id="KAF2435948.1"/>
    </source>
</evidence>
<dbReference type="Gene3D" id="1.20.1720.10">
    <property type="entry name" value="Multidrug resistance protein D"/>
    <property type="match status" value="1"/>
</dbReference>
<dbReference type="EMBL" id="MU007012">
    <property type="protein sequence ID" value="KAF2435948.1"/>
    <property type="molecule type" value="Genomic_DNA"/>
</dbReference>
<comment type="caution">
    <text evidence="8">The sequence shown here is derived from an EMBL/GenBank/DDBJ whole genome shotgun (WGS) entry which is preliminary data.</text>
</comment>
<dbReference type="Pfam" id="PF07690">
    <property type="entry name" value="MFS_1"/>
    <property type="match status" value="1"/>
</dbReference>
<protein>
    <submittedName>
        <fullName evidence="8">MFS general substrate transporter</fullName>
    </submittedName>
</protein>
<dbReference type="InterPro" id="IPR020846">
    <property type="entry name" value="MFS_dom"/>
</dbReference>
<dbReference type="Proteomes" id="UP000800235">
    <property type="component" value="Unassembled WGS sequence"/>
</dbReference>
<dbReference type="SUPFAM" id="SSF103473">
    <property type="entry name" value="MFS general substrate transporter"/>
    <property type="match status" value="1"/>
</dbReference>
<organism evidence="8 9">
    <name type="scientific">Tothia fuscella</name>
    <dbReference type="NCBI Taxonomy" id="1048955"/>
    <lineage>
        <taxon>Eukaryota</taxon>
        <taxon>Fungi</taxon>
        <taxon>Dikarya</taxon>
        <taxon>Ascomycota</taxon>
        <taxon>Pezizomycotina</taxon>
        <taxon>Dothideomycetes</taxon>
        <taxon>Pleosporomycetidae</taxon>
        <taxon>Venturiales</taxon>
        <taxon>Cylindrosympodiaceae</taxon>
        <taxon>Tothia</taxon>
    </lineage>
</organism>
<evidence type="ECO:0000313" key="9">
    <source>
        <dbReference type="Proteomes" id="UP000800235"/>
    </source>
</evidence>
<reference evidence="8" key="1">
    <citation type="journal article" date="2020" name="Stud. Mycol.">
        <title>101 Dothideomycetes genomes: a test case for predicting lifestyles and emergence of pathogens.</title>
        <authorList>
            <person name="Haridas S."/>
            <person name="Albert R."/>
            <person name="Binder M."/>
            <person name="Bloem J."/>
            <person name="Labutti K."/>
            <person name="Salamov A."/>
            <person name="Andreopoulos B."/>
            <person name="Baker S."/>
            <person name="Barry K."/>
            <person name="Bills G."/>
            <person name="Bluhm B."/>
            <person name="Cannon C."/>
            <person name="Castanera R."/>
            <person name="Culley D."/>
            <person name="Daum C."/>
            <person name="Ezra D."/>
            <person name="Gonzalez J."/>
            <person name="Henrissat B."/>
            <person name="Kuo A."/>
            <person name="Liang C."/>
            <person name="Lipzen A."/>
            <person name="Lutzoni F."/>
            <person name="Magnuson J."/>
            <person name="Mondo S."/>
            <person name="Nolan M."/>
            <person name="Ohm R."/>
            <person name="Pangilinan J."/>
            <person name="Park H.-J."/>
            <person name="Ramirez L."/>
            <person name="Alfaro M."/>
            <person name="Sun H."/>
            <person name="Tritt A."/>
            <person name="Yoshinaga Y."/>
            <person name="Zwiers L.-H."/>
            <person name="Turgeon B."/>
            <person name="Goodwin S."/>
            <person name="Spatafora J."/>
            <person name="Crous P."/>
            <person name="Grigoriev I."/>
        </authorList>
    </citation>
    <scope>NUCLEOTIDE SEQUENCE</scope>
    <source>
        <strain evidence="8">CBS 130266</strain>
    </source>
</reference>
<dbReference type="GO" id="GO:0022857">
    <property type="term" value="F:transmembrane transporter activity"/>
    <property type="evidence" value="ECO:0007669"/>
    <property type="project" value="InterPro"/>
</dbReference>
<evidence type="ECO:0000259" key="7">
    <source>
        <dbReference type="PROSITE" id="PS50850"/>
    </source>
</evidence>
<keyword evidence="9" id="KW-1185">Reference proteome</keyword>
<evidence type="ECO:0000256" key="3">
    <source>
        <dbReference type="ARBA" id="ARBA00022692"/>
    </source>
</evidence>
<dbReference type="PANTHER" id="PTHR23502:SF51">
    <property type="entry name" value="QUINIDINE RESISTANCE PROTEIN 1-RELATED"/>
    <property type="match status" value="1"/>
</dbReference>
<dbReference type="OrthoDB" id="2441642at2759"/>
<keyword evidence="5 6" id="KW-0472">Membrane</keyword>
<evidence type="ECO:0000256" key="1">
    <source>
        <dbReference type="ARBA" id="ARBA00004141"/>
    </source>
</evidence>
<dbReference type="AlphaFoldDB" id="A0A9P4P377"/>
<evidence type="ECO:0000256" key="4">
    <source>
        <dbReference type="ARBA" id="ARBA00022989"/>
    </source>
</evidence>